<comment type="caution">
    <text evidence="1">The sequence shown here is derived from an EMBL/GenBank/DDBJ whole genome shotgun (WGS) entry which is preliminary data.</text>
</comment>
<gene>
    <name evidence="1" type="ORF">DCC81_25220</name>
</gene>
<protein>
    <recommendedName>
        <fullName evidence="3">6-bladed beta-propeller</fullName>
    </recommendedName>
</protein>
<evidence type="ECO:0000313" key="2">
    <source>
        <dbReference type="Proteomes" id="UP000244450"/>
    </source>
</evidence>
<organism evidence="1 2">
    <name type="scientific">Chitinophaga parva</name>
    <dbReference type="NCBI Taxonomy" id="2169414"/>
    <lineage>
        <taxon>Bacteria</taxon>
        <taxon>Pseudomonadati</taxon>
        <taxon>Bacteroidota</taxon>
        <taxon>Chitinophagia</taxon>
        <taxon>Chitinophagales</taxon>
        <taxon>Chitinophagaceae</taxon>
        <taxon>Chitinophaga</taxon>
    </lineage>
</organism>
<dbReference type="RefSeq" id="WP_108689545.1">
    <property type="nucleotide sequence ID" value="NZ_QCYK01000005.1"/>
</dbReference>
<dbReference type="PROSITE" id="PS51257">
    <property type="entry name" value="PROKAR_LIPOPROTEIN"/>
    <property type="match status" value="1"/>
</dbReference>
<evidence type="ECO:0000313" key="1">
    <source>
        <dbReference type="EMBL" id="PUZ21311.1"/>
    </source>
</evidence>
<sequence length="412" mass="47176">MNKMYLVAILLSLSCCRQKAKKIQPVSGFQYETISDNPDMRTIQADKINDSILLSSLISGFDFIKLDTRNDKTLFGEITDLKVTDQQYVVFDKLSSSVLAYDKAGRYLFSISAGEKDSLNISSIDGIDTYDSTLYVYNGKAKEILCFDMSGHFLAKRSLDHIFQDFSVINNKEDLLLNTNKLINYVNEEGMILHDCTNLYLVESRGKDNAKLNFTKRYFPFDERVYPNGSMRVYINHPFSHFAHTTYYTIPLGDTIYSIFNNGKLLPAYHIDFREKKSSFVFGEHNGQEVVEYLKKNPEGAYMVSNFFETANWVHFSYMYNSQQYTGLYSKQSQKVISGKIVNDIFGVNFTFFGSDQNAMIGTIKPFQVKQLAKRVSELRIAPSTGEHLVALANKLRDIDNEIIVRCKLNSF</sequence>
<accession>A0A2T7BB88</accession>
<dbReference type="EMBL" id="QCYK01000005">
    <property type="protein sequence ID" value="PUZ21311.1"/>
    <property type="molecule type" value="Genomic_DNA"/>
</dbReference>
<proteinExistence type="predicted"/>
<dbReference type="Proteomes" id="UP000244450">
    <property type="component" value="Unassembled WGS sequence"/>
</dbReference>
<dbReference type="Pfam" id="PF17170">
    <property type="entry name" value="DUF5128"/>
    <property type="match status" value="1"/>
</dbReference>
<name>A0A2T7BB88_9BACT</name>
<evidence type="ECO:0008006" key="3">
    <source>
        <dbReference type="Google" id="ProtNLM"/>
    </source>
</evidence>
<dbReference type="AlphaFoldDB" id="A0A2T7BB88"/>
<reference evidence="1 2" key="1">
    <citation type="submission" date="2018-04" db="EMBL/GenBank/DDBJ databases">
        <title>Chitinophaga fuyangensis sp. nov., isolated from soil in a chemical factory.</title>
        <authorList>
            <person name="Chen K."/>
        </authorList>
    </citation>
    <scope>NUCLEOTIDE SEQUENCE [LARGE SCALE GENOMIC DNA]</scope>
    <source>
        <strain evidence="1 2">LY-1</strain>
    </source>
</reference>
<dbReference type="OrthoDB" id="815835at2"/>
<keyword evidence="2" id="KW-1185">Reference proteome</keyword>